<name>A0ABR4XQJ0_9LACO</name>
<feature type="non-terminal residue" evidence="2">
    <location>
        <position position="1"/>
    </location>
</feature>
<dbReference type="EMBL" id="AXCV01000441">
    <property type="protein sequence ID" value="KGO26313.1"/>
    <property type="molecule type" value="Genomic_DNA"/>
</dbReference>
<gene>
    <name evidence="2" type="ORF">Q757_08100</name>
</gene>
<protein>
    <recommendedName>
        <fullName evidence="1">Lipid II isoglutaminyl synthase (glutamine-hydrolyzing) subunit MurT C-terminal domain-containing protein</fullName>
    </recommendedName>
</protein>
<reference evidence="2 3" key="1">
    <citation type="journal article" date="2014" name="Antonie Van Leeuwenhoek">
        <title>Oenococcus alcoholitolerans sp. nov., a lactic acid bacteria isolated from cachaca and ethanol fermentation processes.</title>
        <authorList>
            <person name="Badotti F."/>
            <person name="Moreira A.P."/>
            <person name="Tonon L.A."/>
            <person name="de Lucena B.T."/>
            <person name="Gomes Fde C."/>
            <person name="Kruger R."/>
            <person name="Thompson C.C."/>
            <person name="de Morais M.A.Jr."/>
            <person name="Rosa C.A."/>
            <person name="Thompson F.L."/>
        </authorList>
    </citation>
    <scope>NUCLEOTIDE SEQUENCE [LARGE SCALE GENOMIC DNA]</scope>
    <source>
        <strain evidence="2 3">UFRJ-M7.2.18</strain>
    </source>
</reference>
<dbReference type="InterPro" id="IPR013564">
    <property type="entry name" value="MurT_C"/>
</dbReference>
<proteinExistence type="predicted"/>
<dbReference type="Proteomes" id="UP000030023">
    <property type="component" value="Unassembled WGS sequence"/>
</dbReference>
<dbReference type="Pfam" id="PF08353">
    <property type="entry name" value="MurT_C"/>
    <property type="match status" value="1"/>
</dbReference>
<evidence type="ECO:0000313" key="3">
    <source>
        <dbReference type="Proteomes" id="UP000030023"/>
    </source>
</evidence>
<sequence>YNALAAYSLGKQFGLSDQQIYQALNEDSRIFGRQEQIKVGDHLLTIVLIKNPVGTNSVIDMMMTDSEPFSLVMLLNANYADGIDTSWIFDAEFEKLHQTGLKKIIVGGQRYKDFSVRMKMAGFSNQIIEKDFAELVDQIQKLPTKNVYVAATYTSMLMFRQELAKAGFAKENFR</sequence>
<comment type="caution">
    <text evidence="2">The sequence shown here is derived from an EMBL/GenBank/DDBJ whole genome shotgun (WGS) entry which is preliminary data.</text>
</comment>
<organism evidence="2 3">
    <name type="scientific">Oenococcus alcoholitolerans</name>
    <dbReference type="NCBI Taxonomy" id="931074"/>
    <lineage>
        <taxon>Bacteria</taxon>
        <taxon>Bacillati</taxon>
        <taxon>Bacillota</taxon>
        <taxon>Bacilli</taxon>
        <taxon>Lactobacillales</taxon>
        <taxon>Lactobacillaceae</taxon>
        <taxon>Oenococcus</taxon>
    </lineage>
</organism>
<accession>A0ABR4XQJ0</accession>
<keyword evidence="3" id="KW-1185">Reference proteome</keyword>
<evidence type="ECO:0000313" key="2">
    <source>
        <dbReference type="EMBL" id="KGO26313.1"/>
    </source>
</evidence>
<evidence type="ECO:0000259" key="1">
    <source>
        <dbReference type="Pfam" id="PF08353"/>
    </source>
</evidence>
<feature type="domain" description="Lipid II isoglutaminyl synthase (glutamine-hydrolyzing) subunit MurT C-terminal" evidence="1">
    <location>
        <begin position="48"/>
        <end position="156"/>
    </location>
</feature>